<evidence type="ECO:0000256" key="1">
    <source>
        <dbReference type="SAM" id="MobiDB-lite"/>
    </source>
</evidence>
<evidence type="ECO:0000313" key="4">
    <source>
        <dbReference type="Proteomes" id="UP000216246"/>
    </source>
</evidence>
<evidence type="ECO:0000313" key="3">
    <source>
        <dbReference type="EMBL" id="ASW92021.1"/>
    </source>
</evidence>
<organism evidence="3 4">
    <name type="scientific">Mycobacterium marseillense</name>
    <dbReference type="NCBI Taxonomy" id="701042"/>
    <lineage>
        <taxon>Bacteria</taxon>
        <taxon>Bacillati</taxon>
        <taxon>Actinomycetota</taxon>
        <taxon>Actinomycetes</taxon>
        <taxon>Mycobacteriales</taxon>
        <taxon>Mycobacteriaceae</taxon>
        <taxon>Mycobacterium</taxon>
        <taxon>Mycobacterium avium complex (MAC)</taxon>
    </lineage>
</organism>
<dbReference type="InterPro" id="IPR003870">
    <property type="entry name" value="DUF222"/>
</dbReference>
<dbReference type="KEGG" id="mmal:CKJ54_20690"/>
<accession>A0AAC9YMI3</accession>
<proteinExistence type="predicted"/>
<dbReference type="EMBL" id="CP023147">
    <property type="protein sequence ID" value="ASW92021.1"/>
    <property type="molecule type" value="Genomic_DNA"/>
</dbReference>
<reference evidence="3 4" key="1">
    <citation type="submission" date="2017-08" db="EMBL/GenBank/DDBJ databases">
        <title>Phylogentic analysis of Mycobacterium avium complex whole genomes.</title>
        <authorList>
            <person name="Caverly L.J."/>
            <person name="Spilker T."/>
            <person name="LiPuma J."/>
        </authorList>
    </citation>
    <scope>NUCLEOTIDE SEQUENCE [LARGE SCALE GENOMIC DNA]</scope>
    <source>
        <strain evidence="3 4">FLAC0026</strain>
    </source>
</reference>
<dbReference type="CDD" id="cd00085">
    <property type="entry name" value="HNHc"/>
    <property type="match status" value="1"/>
</dbReference>
<dbReference type="InterPro" id="IPR003615">
    <property type="entry name" value="HNH_nuc"/>
</dbReference>
<dbReference type="Gene3D" id="1.10.30.50">
    <property type="match status" value="1"/>
</dbReference>
<protein>
    <recommendedName>
        <fullName evidence="2">HNH nuclease domain-containing protein</fullName>
    </recommendedName>
</protein>
<gene>
    <name evidence="3" type="ORF">CKJ54_20690</name>
</gene>
<sequence>MFDEAGRLAGIAALEELIERCHPSVTAESAALLVHVGMVARVENRAAAAQLVAVGELFAYRLSRCAETEDWAIDTEAAVAAEVAAELRIGQGLAASRVRYARALRERLPKVGAVFAAGDIDYRMFQTIVFRTDLIVDPDVLASVDAVLASNVGRWPSLSQGRLAAQVDKVVAHADADAVRRRQEHAAGRQVWFADMGDGLAHLEGTLASPDAHALDKRLEALAATVCARDPRTREQRRADALGALAADAERLGCRCGRAECAAGGRAASPVVIHVIAEQASLNGCGSVPAAEIGAEGLIPPELLAELAASAKLVPLIHPGDAPPEPGYVPSTGLAAFVRCRDLTCRWPGCDHPATACDLDHTIPYAEGGPTHAANLKALCRTHHLVKTFWGWREKQLADGTLILTSPAGCTYVTTPGSALLFPSLCQGTGAIPAPEADPPPNYCTARTAMMPQRRRTRTQDRATRIATERKHNRDARLARRAPSATCSGPPSTAPTTIRRRFRCRISPSRCRQSRIWL</sequence>
<evidence type="ECO:0000259" key="2">
    <source>
        <dbReference type="SMART" id="SM00507"/>
    </source>
</evidence>
<name>A0AAC9YMI3_9MYCO</name>
<feature type="domain" description="HNH nuclease" evidence="2">
    <location>
        <begin position="333"/>
        <end position="385"/>
    </location>
</feature>
<dbReference type="Proteomes" id="UP000216246">
    <property type="component" value="Chromosome"/>
</dbReference>
<dbReference type="AlphaFoldDB" id="A0AAC9YMI3"/>
<dbReference type="Pfam" id="PF02720">
    <property type="entry name" value="DUF222"/>
    <property type="match status" value="1"/>
</dbReference>
<feature type="region of interest" description="Disordered" evidence="1">
    <location>
        <begin position="470"/>
        <end position="494"/>
    </location>
</feature>
<dbReference type="SMART" id="SM00507">
    <property type="entry name" value="HNHc"/>
    <property type="match status" value="1"/>
</dbReference>